<reference evidence="2" key="1">
    <citation type="submission" date="2020-03" db="EMBL/GenBank/DDBJ databases">
        <title>Studies in the Genomics of Life Span.</title>
        <authorList>
            <person name="Glass D."/>
        </authorList>
    </citation>
    <scope>NUCLEOTIDE SEQUENCE</scope>
    <source>
        <strain evidence="2">LTLLF</strain>
        <tissue evidence="2">Muscle</tissue>
    </source>
</reference>
<name>A0A8J6L755_MICOH</name>
<sequence>MSNFTPLLALRGRDKGFTSGVPPLSALPFGRGPTLLGFPEPDAPLRRTQVAEAARSRPPAGTGRPTAPAVLSAAGGSHRPRLGPARRL</sequence>
<comment type="caution">
    <text evidence="2">The sequence shown here is derived from an EMBL/GenBank/DDBJ whole genome shotgun (WGS) entry which is preliminary data.</text>
</comment>
<organism evidence="2 3">
    <name type="scientific">Microtus ochrogaster</name>
    <name type="common">Prairie vole</name>
    <dbReference type="NCBI Taxonomy" id="79684"/>
    <lineage>
        <taxon>Eukaryota</taxon>
        <taxon>Metazoa</taxon>
        <taxon>Chordata</taxon>
        <taxon>Craniata</taxon>
        <taxon>Vertebrata</taxon>
        <taxon>Euteleostomi</taxon>
        <taxon>Mammalia</taxon>
        <taxon>Eutheria</taxon>
        <taxon>Euarchontoglires</taxon>
        <taxon>Glires</taxon>
        <taxon>Rodentia</taxon>
        <taxon>Myomorpha</taxon>
        <taxon>Muroidea</taxon>
        <taxon>Cricetidae</taxon>
        <taxon>Arvicolinae</taxon>
        <taxon>Microtus</taxon>
    </lineage>
</organism>
<feature type="compositionally biased region" description="Basic residues" evidence="1">
    <location>
        <begin position="78"/>
        <end position="88"/>
    </location>
</feature>
<dbReference type="Proteomes" id="UP000710432">
    <property type="component" value="Unassembled WGS sequence"/>
</dbReference>
<proteinExistence type="predicted"/>
<evidence type="ECO:0000313" key="2">
    <source>
        <dbReference type="EMBL" id="KAH0517132.1"/>
    </source>
</evidence>
<accession>A0A8J6L755</accession>
<evidence type="ECO:0000256" key="1">
    <source>
        <dbReference type="SAM" id="MobiDB-lite"/>
    </source>
</evidence>
<evidence type="ECO:0000313" key="3">
    <source>
        <dbReference type="Proteomes" id="UP000710432"/>
    </source>
</evidence>
<feature type="region of interest" description="Disordered" evidence="1">
    <location>
        <begin position="32"/>
        <end position="88"/>
    </location>
</feature>
<protein>
    <submittedName>
        <fullName evidence="2">Uncharacterized protein</fullName>
    </submittedName>
</protein>
<dbReference type="EMBL" id="JAATJU010016900">
    <property type="protein sequence ID" value="KAH0517132.1"/>
    <property type="molecule type" value="Genomic_DNA"/>
</dbReference>
<feature type="compositionally biased region" description="Low complexity" evidence="1">
    <location>
        <begin position="57"/>
        <end position="69"/>
    </location>
</feature>
<dbReference type="AlphaFoldDB" id="A0A8J6L755"/>
<gene>
    <name evidence="2" type="ORF">LTLLF_121590</name>
</gene>